<comment type="caution">
    <text evidence="1">The sequence shown here is derived from an EMBL/GenBank/DDBJ whole genome shotgun (WGS) entry which is preliminary data.</text>
</comment>
<gene>
    <name evidence="1" type="ORF">M23134_06142</name>
</gene>
<dbReference type="AlphaFoldDB" id="A1ZSN3"/>
<sequence>MKSKASILKHFFNYKSGKKSICDLPALELSMRCKVLKVRLKHRFRHKPDDKFAGKLKFHSFTGSNAFVESSKKN</sequence>
<proteinExistence type="predicted"/>
<keyword evidence="2" id="KW-1185">Reference proteome</keyword>
<organism evidence="1 2">
    <name type="scientific">Microscilla marina ATCC 23134</name>
    <dbReference type="NCBI Taxonomy" id="313606"/>
    <lineage>
        <taxon>Bacteria</taxon>
        <taxon>Pseudomonadati</taxon>
        <taxon>Bacteroidota</taxon>
        <taxon>Cytophagia</taxon>
        <taxon>Cytophagales</taxon>
        <taxon>Microscillaceae</taxon>
        <taxon>Microscilla</taxon>
    </lineage>
</organism>
<dbReference type="Proteomes" id="UP000004095">
    <property type="component" value="Unassembled WGS sequence"/>
</dbReference>
<protein>
    <submittedName>
        <fullName evidence="1">Uncharacterized protein</fullName>
    </submittedName>
</protein>
<evidence type="ECO:0000313" key="2">
    <source>
        <dbReference type="Proteomes" id="UP000004095"/>
    </source>
</evidence>
<accession>A1ZSN3</accession>
<dbReference type="EMBL" id="AAWS01000032">
    <property type="protein sequence ID" value="EAY26613.1"/>
    <property type="molecule type" value="Genomic_DNA"/>
</dbReference>
<name>A1ZSN3_MICM2</name>
<evidence type="ECO:0000313" key="1">
    <source>
        <dbReference type="EMBL" id="EAY26613.1"/>
    </source>
</evidence>
<reference evidence="1 2" key="1">
    <citation type="submission" date="2007-01" db="EMBL/GenBank/DDBJ databases">
        <authorList>
            <person name="Haygood M."/>
            <person name="Podell S."/>
            <person name="Anderson C."/>
            <person name="Hopkinson B."/>
            <person name="Roe K."/>
            <person name="Barbeau K."/>
            <person name="Gaasterland T."/>
            <person name="Ferriera S."/>
            <person name="Johnson J."/>
            <person name="Kravitz S."/>
            <person name="Beeson K."/>
            <person name="Sutton G."/>
            <person name="Rogers Y.-H."/>
            <person name="Friedman R."/>
            <person name="Frazier M."/>
            <person name="Venter J.C."/>
        </authorList>
    </citation>
    <scope>NUCLEOTIDE SEQUENCE [LARGE SCALE GENOMIC DNA]</scope>
    <source>
        <strain evidence="1 2">ATCC 23134</strain>
    </source>
</reference>